<dbReference type="InterPro" id="IPR013149">
    <property type="entry name" value="ADH-like_C"/>
</dbReference>
<reference evidence="7 8" key="1">
    <citation type="submission" date="2019-01" db="EMBL/GenBank/DDBJ databases">
        <title>Draft genome sequences of three monokaryotic isolates of the white-rot basidiomycete fungus Dichomitus squalens.</title>
        <authorList>
            <consortium name="DOE Joint Genome Institute"/>
            <person name="Lopez S.C."/>
            <person name="Andreopoulos B."/>
            <person name="Pangilinan J."/>
            <person name="Lipzen A."/>
            <person name="Riley R."/>
            <person name="Ahrendt S."/>
            <person name="Ng V."/>
            <person name="Barry K."/>
            <person name="Daum C."/>
            <person name="Grigoriev I.V."/>
            <person name="Hilden K.S."/>
            <person name="Makela M.R."/>
            <person name="de Vries R.P."/>
        </authorList>
    </citation>
    <scope>NUCLEOTIDE SEQUENCE [LARGE SCALE GENOMIC DNA]</scope>
    <source>
        <strain evidence="7 8">CBS 464.89</strain>
    </source>
</reference>
<keyword evidence="2 4" id="KW-0862">Zinc</keyword>
<keyword evidence="8" id="KW-1185">Reference proteome</keyword>
<dbReference type="InterPro" id="IPR036291">
    <property type="entry name" value="NAD(P)-bd_dom_sf"/>
</dbReference>
<evidence type="ECO:0000256" key="4">
    <source>
        <dbReference type="RuleBase" id="RU361277"/>
    </source>
</evidence>
<dbReference type="SUPFAM" id="SSF50129">
    <property type="entry name" value="GroES-like"/>
    <property type="match status" value="1"/>
</dbReference>
<evidence type="ECO:0000259" key="5">
    <source>
        <dbReference type="Pfam" id="PF00107"/>
    </source>
</evidence>
<gene>
    <name evidence="7" type="ORF">BD310DRAFT_925036</name>
</gene>
<dbReference type="STRING" id="114155.A0A4Q9PXX5"/>
<dbReference type="Proteomes" id="UP000292082">
    <property type="component" value="Unassembled WGS sequence"/>
</dbReference>
<dbReference type="EMBL" id="ML145114">
    <property type="protein sequence ID" value="TBU59400.1"/>
    <property type="molecule type" value="Genomic_DNA"/>
</dbReference>
<keyword evidence="1 4" id="KW-0479">Metal-binding</keyword>
<dbReference type="InterPro" id="IPR013154">
    <property type="entry name" value="ADH-like_N"/>
</dbReference>
<feature type="domain" description="Alcohol dehydrogenase-like N-terminal" evidence="6">
    <location>
        <begin position="29"/>
        <end position="138"/>
    </location>
</feature>
<proteinExistence type="inferred from homology"/>
<evidence type="ECO:0000256" key="3">
    <source>
        <dbReference type="ARBA" id="ARBA00023002"/>
    </source>
</evidence>
<dbReference type="GO" id="GO:0008270">
    <property type="term" value="F:zinc ion binding"/>
    <property type="evidence" value="ECO:0007669"/>
    <property type="project" value="InterPro"/>
</dbReference>
<dbReference type="GO" id="GO:0016491">
    <property type="term" value="F:oxidoreductase activity"/>
    <property type="evidence" value="ECO:0007669"/>
    <property type="project" value="UniProtKB-KW"/>
</dbReference>
<dbReference type="PANTHER" id="PTHR43401">
    <property type="entry name" value="L-THREONINE 3-DEHYDROGENASE"/>
    <property type="match status" value="1"/>
</dbReference>
<dbReference type="InterPro" id="IPR050129">
    <property type="entry name" value="Zn_alcohol_dh"/>
</dbReference>
<dbReference type="AlphaFoldDB" id="A0A4Q9PXX5"/>
<evidence type="ECO:0000313" key="7">
    <source>
        <dbReference type="EMBL" id="TBU59400.1"/>
    </source>
</evidence>
<dbReference type="PANTHER" id="PTHR43401:SF2">
    <property type="entry name" value="L-THREONINE 3-DEHYDROGENASE"/>
    <property type="match status" value="1"/>
</dbReference>
<feature type="domain" description="Alcohol dehydrogenase-like C-terminal" evidence="5">
    <location>
        <begin position="176"/>
        <end position="305"/>
    </location>
</feature>
<comment type="cofactor">
    <cofactor evidence="4">
        <name>Zn(2+)</name>
        <dbReference type="ChEBI" id="CHEBI:29105"/>
    </cofactor>
</comment>
<evidence type="ECO:0000256" key="2">
    <source>
        <dbReference type="ARBA" id="ARBA00022833"/>
    </source>
</evidence>
<dbReference type="InterPro" id="IPR011032">
    <property type="entry name" value="GroES-like_sf"/>
</dbReference>
<organism evidence="7 8">
    <name type="scientific">Dichomitus squalens</name>
    <dbReference type="NCBI Taxonomy" id="114155"/>
    <lineage>
        <taxon>Eukaryota</taxon>
        <taxon>Fungi</taxon>
        <taxon>Dikarya</taxon>
        <taxon>Basidiomycota</taxon>
        <taxon>Agaricomycotina</taxon>
        <taxon>Agaricomycetes</taxon>
        <taxon>Polyporales</taxon>
        <taxon>Polyporaceae</taxon>
        <taxon>Dichomitus</taxon>
    </lineage>
</organism>
<sequence>MTIPKTMEAIYYEKATSFKLATVPVPQFQPHEVLIKVSCCGLCGTDQHLHSGETSMASYPFIPGHEVVGVIAEVGSAVTGFSKGDRVVADPLVECGHCFFCLRAEFVLCENLGAHGVSITGGFSQYVVFEARKVFKIHNISDEEATLIEPTACAIHGVDRLEVKVGVEALVIGAGPTGLVLAQLLKLNGATKVVVAANKGVKTEIARKLGAADEYVELDRADPKPQWEKLKKDYPYGFDVVVEATGSAAVANDAINYVRRGGKLLVYSVYDPSALVQWSPAKIFIDEIKIIGSFAQPNCFPRAVAYLDSGKVNVKGLVTDVYKLSEYQQALDKYKNRDVGKIAVRP</sequence>
<dbReference type="PROSITE" id="PS00059">
    <property type="entry name" value="ADH_ZINC"/>
    <property type="match status" value="1"/>
</dbReference>
<dbReference type="Pfam" id="PF00107">
    <property type="entry name" value="ADH_zinc_N"/>
    <property type="match status" value="1"/>
</dbReference>
<evidence type="ECO:0000259" key="6">
    <source>
        <dbReference type="Pfam" id="PF08240"/>
    </source>
</evidence>
<comment type="similarity">
    <text evidence="4">Belongs to the zinc-containing alcohol dehydrogenase family.</text>
</comment>
<protein>
    <submittedName>
        <fullName evidence="7">NADP+-dependent D-mannitol dehydrogenase</fullName>
    </submittedName>
</protein>
<evidence type="ECO:0000313" key="8">
    <source>
        <dbReference type="Proteomes" id="UP000292082"/>
    </source>
</evidence>
<accession>A0A4Q9PXX5</accession>
<name>A0A4Q9PXX5_9APHY</name>
<dbReference type="Gene3D" id="3.40.50.720">
    <property type="entry name" value="NAD(P)-binding Rossmann-like Domain"/>
    <property type="match status" value="1"/>
</dbReference>
<keyword evidence="3" id="KW-0560">Oxidoreductase</keyword>
<dbReference type="Pfam" id="PF08240">
    <property type="entry name" value="ADH_N"/>
    <property type="match status" value="1"/>
</dbReference>
<evidence type="ECO:0000256" key="1">
    <source>
        <dbReference type="ARBA" id="ARBA00022723"/>
    </source>
</evidence>
<dbReference type="InterPro" id="IPR002328">
    <property type="entry name" value="ADH_Zn_CS"/>
</dbReference>
<dbReference type="SUPFAM" id="SSF51735">
    <property type="entry name" value="NAD(P)-binding Rossmann-fold domains"/>
    <property type="match status" value="1"/>
</dbReference>
<dbReference type="Gene3D" id="3.90.180.10">
    <property type="entry name" value="Medium-chain alcohol dehydrogenases, catalytic domain"/>
    <property type="match status" value="1"/>
</dbReference>
<dbReference type="CDD" id="cd08234">
    <property type="entry name" value="threonine_DH_like"/>
    <property type="match status" value="1"/>
</dbReference>